<organism evidence="1 2">
    <name type="scientific">Ectocarpus siliculosus</name>
    <name type="common">Brown alga</name>
    <name type="synonym">Conferva siliculosa</name>
    <dbReference type="NCBI Taxonomy" id="2880"/>
    <lineage>
        <taxon>Eukaryota</taxon>
        <taxon>Sar</taxon>
        <taxon>Stramenopiles</taxon>
        <taxon>Ochrophyta</taxon>
        <taxon>PX clade</taxon>
        <taxon>Phaeophyceae</taxon>
        <taxon>Ectocarpales</taxon>
        <taxon>Ectocarpaceae</taxon>
        <taxon>Ectocarpus</taxon>
    </lineage>
</organism>
<keyword evidence="2" id="KW-1185">Reference proteome</keyword>
<dbReference type="EMBL" id="FN649728">
    <property type="protein sequence ID" value="CBN77622.1"/>
    <property type="molecule type" value="Genomic_DNA"/>
</dbReference>
<gene>
    <name evidence="1" type="ORF">Esi_0004_0284</name>
</gene>
<evidence type="ECO:0000313" key="2">
    <source>
        <dbReference type="Proteomes" id="UP000002630"/>
    </source>
</evidence>
<accession>D8LML2</accession>
<protein>
    <submittedName>
        <fullName evidence="1">Uncharacterized protein</fullName>
    </submittedName>
</protein>
<evidence type="ECO:0000313" key="1">
    <source>
        <dbReference type="EMBL" id="CBN77622.1"/>
    </source>
</evidence>
<dbReference type="Proteomes" id="UP000002630">
    <property type="component" value="Linkage Group LG03"/>
</dbReference>
<sequence>MKKKKKVSVTTVEGHGAYYNSAVGWDVFSLLVIFLPTGYNKLKNLFALVMCITASLPIHEDYPRCGRRNRA</sequence>
<dbReference type="EMBL" id="FN648596">
    <property type="protein sequence ID" value="CBN77622.1"/>
    <property type="molecule type" value="Genomic_DNA"/>
</dbReference>
<reference evidence="1 2" key="1">
    <citation type="journal article" date="2010" name="Nature">
        <title>The Ectocarpus genome and the independent evolution of multicellularity in brown algae.</title>
        <authorList>
            <person name="Cock J.M."/>
            <person name="Sterck L."/>
            <person name="Rouze P."/>
            <person name="Scornet D."/>
            <person name="Allen A.E."/>
            <person name="Amoutzias G."/>
            <person name="Anthouard V."/>
            <person name="Artiguenave F."/>
            <person name="Aury J.M."/>
            <person name="Badger J.H."/>
            <person name="Beszteri B."/>
            <person name="Billiau K."/>
            <person name="Bonnet E."/>
            <person name="Bothwell J.H."/>
            <person name="Bowler C."/>
            <person name="Boyen C."/>
            <person name="Brownlee C."/>
            <person name="Carrano C.J."/>
            <person name="Charrier B."/>
            <person name="Cho G.Y."/>
            <person name="Coelho S.M."/>
            <person name="Collen J."/>
            <person name="Corre E."/>
            <person name="Da Silva C."/>
            <person name="Delage L."/>
            <person name="Delaroque N."/>
            <person name="Dittami S.M."/>
            <person name="Doulbeau S."/>
            <person name="Elias M."/>
            <person name="Farnham G."/>
            <person name="Gachon C.M."/>
            <person name="Gschloessl B."/>
            <person name="Heesch S."/>
            <person name="Jabbari K."/>
            <person name="Jubin C."/>
            <person name="Kawai H."/>
            <person name="Kimura K."/>
            <person name="Kloareg B."/>
            <person name="Kupper F.C."/>
            <person name="Lang D."/>
            <person name="Le Bail A."/>
            <person name="Leblanc C."/>
            <person name="Lerouge P."/>
            <person name="Lohr M."/>
            <person name="Lopez P.J."/>
            <person name="Martens C."/>
            <person name="Maumus F."/>
            <person name="Michel G."/>
            <person name="Miranda-Saavedra D."/>
            <person name="Morales J."/>
            <person name="Moreau H."/>
            <person name="Motomura T."/>
            <person name="Nagasato C."/>
            <person name="Napoli C.A."/>
            <person name="Nelson D.R."/>
            <person name="Nyvall-Collen P."/>
            <person name="Peters A.F."/>
            <person name="Pommier C."/>
            <person name="Potin P."/>
            <person name="Poulain J."/>
            <person name="Quesneville H."/>
            <person name="Read B."/>
            <person name="Rensing S.A."/>
            <person name="Ritter A."/>
            <person name="Rousvoal S."/>
            <person name="Samanta M."/>
            <person name="Samson G."/>
            <person name="Schroeder D.C."/>
            <person name="Segurens B."/>
            <person name="Strittmatter M."/>
            <person name="Tonon T."/>
            <person name="Tregear J.W."/>
            <person name="Valentin K."/>
            <person name="von Dassow P."/>
            <person name="Yamagishi T."/>
            <person name="Van de Peer Y."/>
            <person name="Wincker P."/>
        </authorList>
    </citation>
    <scope>NUCLEOTIDE SEQUENCE [LARGE SCALE GENOMIC DNA]</scope>
    <source>
        <strain evidence="2">Ec32 / CCAP1310/4</strain>
    </source>
</reference>
<dbReference type="InParanoid" id="D8LML2"/>
<dbReference type="AlphaFoldDB" id="D8LML2"/>
<name>D8LML2_ECTSI</name>
<proteinExistence type="predicted"/>